<protein>
    <recommendedName>
        <fullName evidence="4">Transmembrane protein</fullName>
    </recommendedName>
</protein>
<keyword evidence="3" id="KW-1185">Reference proteome</keyword>
<dbReference type="AlphaFoldDB" id="A0A917D2F5"/>
<accession>A0A917D2F5</accession>
<evidence type="ECO:0000256" key="1">
    <source>
        <dbReference type="SAM" id="Phobius"/>
    </source>
</evidence>
<evidence type="ECO:0008006" key="4">
    <source>
        <dbReference type="Google" id="ProtNLM"/>
    </source>
</evidence>
<reference evidence="2" key="1">
    <citation type="journal article" date="2014" name="Int. J. Syst. Evol. Microbiol.">
        <title>Complete genome sequence of Corynebacterium casei LMG S-19264T (=DSM 44701T), isolated from a smear-ripened cheese.</title>
        <authorList>
            <consortium name="US DOE Joint Genome Institute (JGI-PGF)"/>
            <person name="Walter F."/>
            <person name="Albersmeier A."/>
            <person name="Kalinowski J."/>
            <person name="Ruckert C."/>
        </authorList>
    </citation>
    <scope>NUCLEOTIDE SEQUENCE</scope>
    <source>
        <strain evidence="2">CCM 7905</strain>
    </source>
</reference>
<name>A0A917D2F5_9NOCA</name>
<evidence type="ECO:0000313" key="2">
    <source>
        <dbReference type="EMBL" id="GGG05555.1"/>
    </source>
</evidence>
<dbReference type="Proteomes" id="UP000654257">
    <property type="component" value="Unassembled WGS sequence"/>
</dbReference>
<dbReference type="RefSeq" id="WP_188544607.1">
    <property type="nucleotide sequence ID" value="NZ_BMCU01000002.1"/>
</dbReference>
<proteinExistence type="predicted"/>
<sequence length="62" mass="6369">MLILTLVLAGVGFGLLVAAITTGSVLWAWGCIGICVIGAIVLLVGALSGRRRLPADEYDDIA</sequence>
<dbReference type="EMBL" id="BMCU01000002">
    <property type="protein sequence ID" value="GGG05555.1"/>
    <property type="molecule type" value="Genomic_DNA"/>
</dbReference>
<reference evidence="2" key="2">
    <citation type="submission" date="2020-09" db="EMBL/GenBank/DDBJ databases">
        <authorList>
            <person name="Sun Q."/>
            <person name="Sedlacek I."/>
        </authorList>
    </citation>
    <scope>NUCLEOTIDE SEQUENCE</scope>
    <source>
        <strain evidence="2">CCM 7905</strain>
    </source>
</reference>
<organism evidence="2 3">
    <name type="scientific">Rhodococcoides trifolii</name>
    <dbReference type="NCBI Taxonomy" id="908250"/>
    <lineage>
        <taxon>Bacteria</taxon>
        <taxon>Bacillati</taxon>
        <taxon>Actinomycetota</taxon>
        <taxon>Actinomycetes</taxon>
        <taxon>Mycobacteriales</taxon>
        <taxon>Nocardiaceae</taxon>
        <taxon>Rhodococcoides</taxon>
    </lineage>
</organism>
<keyword evidence="1" id="KW-1133">Transmembrane helix</keyword>
<keyword evidence="1" id="KW-0472">Membrane</keyword>
<feature type="transmembrane region" description="Helical" evidence="1">
    <location>
        <begin position="28"/>
        <end position="47"/>
    </location>
</feature>
<evidence type="ECO:0000313" key="3">
    <source>
        <dbReference type="Proteomes" id="UP000654257"/>
    </source>
</evidence>
<gene>
    <name evidence="2" type="ORF">GCM10007304_19600</name>
</gene>
<keyword evidence="1" id="KW-0812">Transmembrane</keyword>
<comment type="caution">
    <text evidence="2">The sequence shown here is derived from an EMBL/GenBank/DDBJ whole genome shotgun (WGS) entry which is preliminary data.</text>
</comment>